<keyword evidence="2" id="KW-0472">Membrane</keyword>
<reference evidence="4" key="1">
    <citation type="submission" date="2016-11" db="UniProtKB">
        <authorList>
            <consortium name="WormBaseParasite"/>
        </authorList>
    </citation>
    <scope>IDENTIFICATION</scope>
</reference>
<keyword evidence="3" id="KW-1185">Reference proteome</keyword>
<feature type="compositionally biased region" description="Polar residues" evidence="1">
    <location>
        <begin position="81"/>
        <end position="92"/>
    </location>
</feature>
<sequence>MSELPALSKSVNVTFIPWSYAALGISFYLFTNAFIYALTKLWLMNKENLLIKKRRNLELENSISEVTVSKSTVLQVEDPTQESILADSSSRADSTQPSISSDSTTSQEETS</sequence>
<feature type="region of interest" description="Disordered" evidence="1">
    <location>
        <begin position="78"/>
        <end position="111"/>
    </location>
</feature>
<evidence type="ECO:0000256" key="2">
    <source>
        <dbReference type="SAM" id="Phobius"/>
    </source>
</evidence>
<dbReference type="Proteomes" id="UP000095281">
    <property type="component" value="Unplaced"/>
</dbReference>
<feature type="transmembrane region" description="Helical" evidence="2">
    <location>
        <begin position="20"/>
        <end position="43"/>
    </location>
</feature>
<proteinExistence type="predicted"/>
<evidence type="ECO:0000256" key="1">
    <source>
        <dbReference type="SAM" id="MobiDB-lite"/>
    </source>
</evidence>
<keyword evidence="2" id="KW-1133">Transmembrane helix</keyword>
<accession>A0A1I8B204</accession>
<protein>
    <submittedName>
        <fullName evidence="4">Neur_chan_memb domain-containing protein</fullName>
    </submittedName>
</protein>
<feature type="compositionally biased region" description="Low complexity" evidence="1">
    <location>
        <begin position="93"/>
        <end position="111"/>
    </location>
</feature>
<evidence type="ECO:0000313" key="3">
    <source>
        <dbReference type="Proteomes" id="UP000095281"/>
    </source>
</evidence>
<evidence type="ECO:0000313" key="4">
    <source>
        <dbReference type="WBParaSite" id="MhA1_Contig120.frz3.gene9"/>
    </source>
</evidence>
<dbReference type="WBParaSite" id="MhA1_Contig120.frz3.gene9">
    <property type="protein sequence ID" value="MhA1_Contig120.frz3.gene9"/>
    <property type="gene ID" value="MhA1_Contig120.frz3.gene9"/>
</dbReference>
<name>A0A1I8B204_MELHA</name>
<keyword evidence="2" id="KW-0812">Transmembrane</keyword>
<organism evidence="3 4">
    <name type="scientific">Meloidogyne hapla</name>
    <name type="common">Root-knot nematode worm</name>
    <dbReference type="NCBI Taxonomy" id="6305"/>
    <lineage>
        <taxon>Eukaryota</taxon>
        <taxon>Metazoa</taxon>
        <taxon>Ecdysozoa</taxon>
        <taxon>Nematoda</taxon>
        <taxon>Chromadorea</taxon>
        <taxon>Rhabditida</taxon>
        <taxon>Tylenchina</taxon>
        <taxon>Tylenchomorpha</taxon>
        <taxon>Tylenchoidea</taxon>
        <taxon>Meloidogynidae</taxon>
        <taxon>Meloidogyninae</taxon>
        <taxon>Meloidogyne</taxon>
    </lineage>
</organism>
<dbReference type="AlphaFoldDB" id="A0A1I8B204"/>